<organism evidence="1 2">
    <name type="scientific">Alicyclobacillus macrosporangiidus</name>
    <dbReference type="NCBI Taxonomy" id="392015"/>
    <lineage>
        <taxon>Bacteria</taxon>
        <taxon>Bacillati</taxon>
        <taxon>Bacillota</taxon>
        <taxon>Bacilli</taxon>
        <taxon>Bacillales</taxon>
        <taxon>Alicyclobacillaceae</taxon>
        <taxon>Alicyclobacillus</taxon>
    </lineage>
</organism>
<dbReference type="STRING" id="392015.SAMN05421543_10246"/>
<name>A0A1I7G7J9_9BACL</name>
<evidence type="ECO:0008006" key="3">
    <source>
        <dbReference type="Google" id="ProtNLM"/>
    </source>
</evidence>
<dbReference type="RefSeq" id="WP_074949390.1">
    <property type="nucleotide sequence ID" value="NZ_FPBV01000002.1"/>
</dbReference>
<keyword evidence="2" id="KW-1185">Reference proteome</keyword>
<dbReference type="AlphaFoldDB" id="A0A1I7G7J9"/>
<sequence>MFQLRGHHLLCLLGYRGMGYSAEYTENMTRLHTTLRMQPQTQVELVAGPDDLCRHFPEDQPCHCDERTVHERDAAVLERMGLKPGDRLPWRTLEERLAATFIPGDIPRLCSTCPWLGYGVCEDGVRRLRRGEGLYPVQASGGVGDGLTGE</sequence>
<dbReference type="OrthoDB" id="121064at2"/>
<dbReference type="InterPro" id="IPR009702">
    <property type="entry name" value="DUF1284"/>
</dbReference>
<dbReference type="Pfam" id="PF06935">
    <property type="entry name" value="DUF1284"/>
    <property type="match status" value="1"/>
</dbReference>
<accession>A0A1I7G7J9</accession>
<evidence type="ECO:0000313" key="1">
    <source>
        <dbReference type="EMBL" id="SFU44398.1"/>
    </source>
</evidence>
<evidence type="ECO:0000313" key="2">
    <source>
        <dbReference type="Proteomes" id="UP000183508"/>
    </source>
</evidence>
<gene>
    <name evidence="1" type="ORF">SAMN05421543_10246</name>
</gene>
<proteinExistence type="predicted"/>
<reference evidence="2" key="1">
    <citation type="submission" date="2016-10" db="EMBL/GenBank/DDBJ databases">
        <authorList>
            <person name="Varghese N."/>
        </authorList>
    </citation>
    <scope>NUCLEOTIDE SEQUENCE [LARGE SCALE GENOMIC DNA]</scope>
    <source>
        <strain evidence="2">DSM 17980</strain>
    </source>
</reference>
<dbReference type="Proteomes" id="UP000183508">
    <property type="component" value="Unassembled WGS sequence"/>
</dbReference>
<protein>
    <recommendedName>
        <fullName evidence="3">DUF1284 domain-containing protein</fullName>
    </recommendedName>
</protein>
<dbReference type="EMBL" id="FPBV01000002">
    <property type="protein sequence ID" value="SFU44398.1"/>
    <property type="molecule type" value="Genomic_DNA"/>
</dbReference>